<dbReference type="Proteomes" id="UP000218263">
    <property type="component" value="Chromosome"/>
</dbReference>
<dbReference type="RefSeq" id="WP_096351736.1">
    <property type="nucleotide sequence ID" value="NZ_AP017313.1"/>
</dbReference>
<reference evidence="1 2" key="1">
    <citation type="submission" date="2015-12" db="EMBL/GenBank/DDBJ databases">
        <title>Genome sequence of Mucilaginibacter gotjawali.</title>
        <authorList>
            <person name="Lee J.S."/>
            <person name="Lee K.C."/>
            <person name="Kim K.K."/>
            <person name="Lee B.W."/>
        </authorList>
    </citation>
    <scope>NUCLEOTIDE SEQUENCE [LARGE SCALE GENOMIC DNA]</scope>
    <source>
        <strain evidence="1 2">SA3-7</strain>
    </source>
</reference>
<evidence type="ECO:0000313" key="1">
    <source>
        <dbReference type="EMBL" id="BAU53968.1"/>
    </source>
</evidence>
<protein>
    <submittedName>
        <fullName evidence="1">Uncharacterized protein</fullName>
    </submittedName>
</protein>
<evidence type="ECO:0000313" key="2">
    <source>
        <dbReference type="Proteomes" id="UP000218263"/>
    </source>
</evidence>
<name>A0A110B304_9SPHI</name>
<keyword evidence="2" id="KW-1185">Reference proteome</keyword>
<accession>A0A110B304</accession>
<sequence>MTTITIQLPENETGIITTIKDIVKNVKGSRIDIDSEDDGFTDGEFKALKRSLKEASLIKKGELKPLSMNDLWDE</sequence>
<gene>
    <name evidence="1" type="ORF">MgSA37_02139</name>
</gene>
<dbReference type="AlphaFoldDB" id="A0A110B304"/>
<dbReference type="EMBL" id="AP017313">
    <property type="protein sequence ID" value="BAU53968.1"/>
    <property type="molecule type" value="Genomic_DNA"/>
</dbReference>
<organism evidence="1 2">
    <name type="scientific">Mucilaginibacter gotjawali</name>
    <dbReference type="NCBI Taxonomy" id="1550579"/>
    <lineage>
        <taxon>Bacteria</taxon>
        <taxon>Pseudomonadati</taxon>
        <taxon>Bacteroidota</taxon>
        <taxon>Sphingobacteriia</taxon>
        <taxon>Sphingobacteriales</taxon>
        <taxon>Sphingobacteriaceae</taxon>
        <taxon>Mucilaginibacter</taxon>
    </lineage>
</organism>
<dbReference type="OrthoDB" id="798947at2"/>
<dbReference type="KEGG" id="mgot:MgSA37_02139"/>
<proteinExistence type="predicted"/>